<proteinExistence type="predicted"/>
<evidence type="ECO:0000313" key="2">
    <source>
        <dbReference type="Proteomes" id="UP000250642"/>
    </source>
</evidence>
<organism evidence="1 2">
    <name type="scientific">Paenibacillus taichungensis</name>
    <dbReference type="NCBI Taxonomy" id="484184"/>
    <lineage>
        <taxon>Bacteria</taxon>
        <taxon>Bacillati</taxon>
        <taxon>Bacillota</taxon>
        <taxon>Bacilli</taxon>
        <taxon>Bacillales</taxon>
        <taxon>Paenibacillaceae</taxon>
        <taxon>Paenibacillus</taxon>
    </lineage>
</organism>
<reference evidence="1 2" key="1">
    <citation type="submission" date="2018-04" db="EMBL/GenBank/DDBJ databases">
        <title>Paenibacillus taichungensis Genome sequencing and assembly.</title>
        <authorList>
            <person name="Xu J."/>
            <person name="Rensing C."/>
            <person name="Mazhar H.S."/>
        </authorList>
    </citation>
    <scope>NUCLEOTIDE SEQUENCE [LARGE SCALE GENOMIC DNA]</scope>
    <source>
        <strain evidence="1 2">NC1</strain>
    </source>
</reference>
<dbReference type="AlphaFoldDB" id="A0A329QLF2"/>
<dbReference type="EMBL" id="QEVW01000013">
    <property type="protein sequence ID" value="RAW13170.1"/>
    <property type="molecule type" value="Genomic_DNA"/>
</dbReference>
<name>A0A329QLF2_9BACL</name>
<dbReference type="RefSeq" id="WP_113054573.1">
    <property type="nucleotide sequence ID" value="NZ_QEVW01000013.1"/>
</dbReference>
<comment type="caution">
    <text evidence="1">The sequence shown here is derived from an EMBL/GenBank/DDBJ whole genome shotgun (WGS) entry which is preliminary data.</text>
</comment>
<gene>
    <name evidence="1" type="ORF">DC345_19920</name>
</gene>
<sequence>MILYSTVTNERAESGQYTIFYKKDNLEDIKGYKININEGRIIRKESGLTSKSINFPIIRTQGSSVSRNEDQTVIIEWTDMNGNNFEEKLILSDK</sequence>
<protein>
    <submittedName>
        <fullName evidence="1">Uncharacterized protein</fullName>
    </submittedName>
</protein>
<evidence type="ECO:0000313" key="1">
    <source>
        <dbReference type="EMBL" id="RAW13170.1"/>
    </source>
</evidence>
<accession>A0A329QLF2</accession>
<dbReference type="Proteomes" id="UP000250642">
    <property type="component" value="Unassembled WGS sequence"/>
</dbReference>